<dbReference type="InterPro" id="IPR015946">
    <property type="entry name" value="KH_dom-like_a/b"/>
</dbReference>
<dbReference type="Pfam" id="PF02566">
    <property type="entry name" value="OsmC"/>
    <property type="match status" value="1"/>
</dbReference>
<accession>A0A2T5MJK3</accession>
<dbReference type="InterPro" id="IPR003718">
    <property type="entry name" value="OsmC/Ohr_fam"/>
</dbReference>
<comment type="caution">
    <text evidence="1">The sequence shown here is derived from an EMBL/GenBank/DDBJ whole genome shotgun (WGS) entry which is preliminary data.</text>
</comment>
<dbReference type="PANTHER" id="PTHR39624:SF2">
    <property type="entry name" value="OSMC-LIKE PROTEIN"/>
    <property type="match status" value="1"/>
</dbReference>
<dbReference type="InterPro" id="IPR036102">
    <property type="entry name" value="OsmC/Ohrsf"/>
</dbReference>
<evidence type="ECO:0008006" key="3">
    <source>
        <dbReference type="Google" id="ProtNLM"/>
    </source>
</evidence>
<dbReference type="SUPFAM" id="SSF82784">
    <property type="entry name" value="OsmC-like"/>
    <property type="match status" value="1"/>
</dbReference>
<reference evidence="1 2" key="1">
    <citation type="submission" date="2018-04" db="EMBL/GenBank/DDBJ databases">
        <title>Novel species isolated from glacier.</title>
        <authorList>
            <person name="Liu Q."/>
            <person name="Xin Y.-H."/>
        </authorList>
    </citation>
    <scope>NUCLEOTIDE SEQUENCE [LARGE SCALE GENOMIC DNA]</scope>
    <source>
        <strain evidence="1 2">GT1R17</strain>
    </source>
</reference>
<sequence length="129" mass="13961">MIKVQKAADGKLKQTIEIGNHQIIADEPVSVGGDDQGPGPTELLQAALGSCTAITVTMVAKRKEMPLKDVRVQVSMEKTADATRFHREIELVGELTAEQREYLLGIANKCPVHKILSGKIEIDTVLQGS</sequence>
<dbReference type="Proteomes" id="UP000244248">
    <property type="component" value="Unassembled WGS sequence"/>
</dbReference>
<dbReference type="EMBL" id="QANS01000001">
    <property type="protein sequence ID" value="PTU32738.1"/>
    <property type="molecule type" value="Genomic_DNA"/>
</dbReference>
<evidence type="ECO:0000313" key="2">
    <source>
        <dbReference type="Proteomes" id="UP000244248"/>
    </source>
</evidence>
<gene>
    <name evidence="1" type="ORF">CJD38_01020</name>
</gene>
<dbReference type="RefSeq" id="WP_107938445.1">
    <property type="nucleotide sequence ID" value="NZ_QANS01000001.1"/>
</dbReference>
<organism evidence="1 2">
    <name type="scientific">Stenotrophobium rhamnosiphilum</name>
    <dbReference type="NCBI Taxonomy" id="2029166"/>
    <lineage>
        <taxon>Bacteria</taxon>
        <taxon>Pseudomonadati</taxon>
        <taxon>Pseudomonadota</taxon>
        <taxon>Gammaproteobacteria</taxon>
        <taxon>Nevskiales</taxon>
        <taxon>Nevskiaceae</taxon>
        <taxon>Stenotrophobium</taxon>
    </lineage>
</organism>
<dbReference type="Gene3D" id="3.30.300.20">
    <property type="match status" value="1"/>
</dbReference>
<keyword evidence="2" id="KW-1185">Reference proteome</keyword>
<evidence type="ECO:0000313" key="1">
    <source>
        <dbReference type="EMBL" id="PTU32738.1"/>
    </source>
</evidence>
<proteinExistence type="predicted"/>
<name>A0A2T5MJK3_9GAMM</name>
<dbReference type="AlphaFoldDB" id="A0A2T5MJK3"/>
<protein>
    <recommendedName>
        <fullName evidence="3">Osmotically inducible protein OsmC</fullName>
    </recommendedName>
</protein>
<dbReference type="OrthoDB" id="9789573at2"/>
<dbReference type="PANTHER" id="PTHR39624">
    <property type="entry name" value="PROTEIN INVOLVED IN RIMO-MEDIATED BETA-METHYLTHIOLATION OF RIBOSOMAL PROTEIN S12 YCAO"/>
    <property type="match status" value="1"/>
</dbReference>